<dbReference type="GO" id="GO:0000166">
    <property type="term" value="F:nucleotide binding"/>
    <property type="evidence" value="ECO:0007669"/>
    <property type="project" value="UniProtKB-KW"/>
</dbReference>
<evidence type="ECO:0000259" key="11">
    <source>
        <dbReference type="Pfam" id="PF12627"/>
    </source>
</evidence>
<dbReference type="SUPFAM" id="SSF81301">
    <property type="entry name" value="Nucleotidyltransferase"/>
    <property type="match status" value="1"/>
</dbReference>
<feature type="domain" description="HD" evidence="10">
    <location>
        <begin position="269"/>
        <end position="347"/>
    </location>
</feature>
<evidence type="ECO:0000256" key="7">
    <source>
        <dbReference type="ARBA" id="ARBA00022842"/>
    </source>
</evidence>
<evidence type="ECO:0000313" key="13">
    <source>
        <dbReference type="Proteomes" id="UP000824179"/>
    </source>
</evidence>
<keyword evidence="3" id="KW-0819">tRNA processing</keyword>
<comment type="similarity">
    <text evidence="8">Belongs to the tRNA nucleotidyltransferase/poly(A) polymerase family.</text>
</comment>
<dbReference type="EMBL" id="DVHB01000111">
    <property type="protein sequence ID" value="HIR40002.1"/>
    <property type="molecule type" value="Genomic_DNA"/>
</dbReference>
<evidence type="ECO:0000256" key="5">
    <source>
        <dbReference type="ARBA" id="ARBA00022723"/>
    </source>
</evidence>
<evidence type="ECO:0000256" key="2">
    <source>
        <dbReference type="ARBA" id="ARBA00022679"/>
    </source>
</evidence>
<evidence type="ECO:0000256" key="6">
    <source>
        <dbReference type="ARBA" id="ARBA00022741"/>
    </source>
</evidence>
<keyword evidence="8" id="KW-0694">RNA-binding</keyword>
<dbReference type="Pfam" id="PF01966">
    <property type="entry name" value="HD"/>
    <property type="match status" value="1"/>
</dbReference>
<protein>
    <submittedName>
        <fullName evidence="12">HD domain-containing protein</fullName>
    </submittedName>
</protein>
<dbReference type="Gene3D" id="3.30.460.10">
    <property type="entry name" value="Beta Polymerase, domain 2"/>
    <property type="match status" value="1"/>
</dbReference>
<dbReference type="SUPFAM" id="SSF81891">
    <property type="entry name" value="Poly A polymerase C-terminal region-like"/>
    <property type="match status" value="1"/>
</dbReference>
<sequence length="450" mass="50876">MIEILPEKLKELAYACPFPLYVVGGTCREYLSSTFPLKPDYDICAPVPPEDFAAVAERLGFEKCAVYKNTGTVKLIAEGEEYEFTSFRSDKYVRGVHTPAKIYFTDDMELDARRRDFTCNAVYFDIKAEKFVDPLGGVDDIKRKILRTVAPAEKVFGEDGLRLMRLARQCGTTGFRPDGECMDGARANCRLISDISAERIYAELRDILHADGKYGVKYGQYAALCILRDTGVLSVILPELALGAGMTQRQDFHLHDVLEHSLRCVMYAPDDIRFAALLHDVGKPYCRITAGTYHGHEVEGVRIAGEICARLKAPKKLTEETLRLIELHMYDVDCKARESKIRRMIVSNRDIFFKLAELKQADYSACRDNLAEAPVITKWRKIYGDMVAEKVPFNLRELKVRGDELIAEGIPREKCGKVLSRLLLECAAFPLLNDKKKLLLIAKRVVREIG</sequence>
<dbReference type="InterPro" id="IPR002646">
    <property type="entry name" value="PolA_pol_head_dom"/>
</dbReference>
<keyword evidence="6" id="KW-0547">Nucleotide-binding</keyword>
<dbReference type="InterPro" id="IPR050264">
    <property type="entry name" value="Bact_CCA-adding_enz_type3_sf"/>
</dbReference>
<feature type="domain" description="Poly A polymerase head" evidence="9">
    <location>
        <begin position="20"/>
        <end position="147"/>
    </location>
</feature>
<dbReference type="GO" id="GO:0000049">
    <property type="term" value="F:tRNA binding"/>
    <property type="evidence" value="ECO:0007669"/>
    <property type="project" value="TreeGrafter"/>
</dbReference>
<dbReference type="AlphaFoldDB" id="A0A9D1AGY4"/>
<dbReference type="PANTHER" id="PTHR46173">
    <property type="entry name" value="CCA TRNA NUCLEOTIDYLTRANSFERASE 1, MITOCHONDRIAL"/>
    <property type="match status" value="1"/>
</dbReference>
<dbReference type="Pfam" id="PF12627">
    <property type="entry name" value="PolyA_pol_RNAbd"/>
    <property type="match status" value="1"/>
</dbReference>
<dbReference type="InterPro" id="IPR006674">
    <property type="entry name" value="HD_domain"/>
</dbReference>
<keyword evidence="2 8" id="KW-0808">Transferase</keyword>
<keyword evidence="7" id="KW-0460">Magnesium</keyword>
<organism evidence="12 13">
    <name type="scientific">Candidatus Coproplasma stercoripullorum</name>
    <dbReference type="NCBI Taxonomy" id="2840751"/>
    <lineage>
        <taxon>Bacteria</taxon>
        <taxon>Bacillati</taxon>
        <taxon>Bacillota</taxon>
        <taxon>Clostridia</taxon>
        <taxon>Eubacteriales</taxon>
        <taxon>Candidatus Coproplasma</taxon>
    </lineage>
</organism>
<dbReference type="PANTHER" id="PTHR46173:SF1">
    <property type="entry name" value="CCA TRNA NUCLEOTIDYLTRANSFERASE 1, MITOCHONDRIAL"/>
    <property type="match status" value="1"/>
</dbReference>
<comment type="cofactor">
    <cofactor evidence="1">
        <name>Mg(2+)</name>
        <dbReference type="ChEBI" id="CHEBI:18420"/>
    </cofactor>
</comment>
<name>A0A9D1AGY4_9FIRM</name>
<comment type="caution">
    <text evidence="12">The sequence shown here is derived from an EMBL/GenBank/DDBJ whole genome shotgun (WGS) entry which is preliminary data.</text>
</comment>
<reference evidence="12" key="2">
    <citation type="journal article" date="2021" name="PeerJ">
        <title>Extensive microbial diversity within the chicken gut microbiome revealed by metagenomics and culture.</title>
        <authorList>
            <person name="Gilroy R."/>
            <person name="Ravi A."/>
            <person name="Getino M."/>
            <person name="Pursley I."/>
            <person name="Horton D.L."/>
            <person name="Alikhan N.F."/>
            <person name="Baker D."/>
            <person name="Gharbi K."/>
            <person name="Hall N."/>
            <person name="Watson M."/>
            <person name="Adriaenssens E.M."/>
            <person name="Foster-Nyarko E."/>
            <person name="Jarju S."/>
            <person name="Secka A."/>
            <person name="Antonio M."/>
            <person name="Oren A."/>
            <person name="Chaudhuri R.R."/>
            <person name="La Ragione R."/>
            <person name="Hildebrand F."/>
            <person name="Pallen M.J."/>
        </authorList>
    </citation>
    <scope>NUCLEOTIDE SEQUENCE</scope>
    <source>
        <strain evidence="12">ChiW25-3613</strain>
    </source>
</reference>
<dbReference type="InterPro" id="IPR003607">
    <property type="entry name" value="HD/PDEase_dom"/>
</dbReference>
<feature type="domain" description="tRNA nucleotidyltransferase/poly(A) polymerase RNA and SrmB- binding" evidence="11">
    <location>
        <begin position="174"/>
        <end position="241"/>
    </location>
</feature>
<dbReference type="CDD" id="cd00077">
    <property type="entry name" value="HDc"/>
    <property type="match status" value="1"/>
</dbReference>
<proteinExistence type="inferred from homology"/>
<dbReference type="GO" id="GO:0008033">
    <property type="term" value="P:tRNA processing"/>
    <property type="evidence" value="ECO:0007669"/>
    <property type="project" value="UniProtKB-KW"/>
</dbReference>
<dbReference type="InterPro" id="IPR043519">
    <property type="entry name" value="NT_sf"/>
</dbReference>
<keyword evidence="4" id="KW-0548">Nucleotidyltransferase</keyword>
<evidence type="ECO:0000256" key="4">
    <source>
        <dbReference type="ARBA" id="ARBA00022695"/>
    </source>
</evidence>
<accession>A0A9D1AGY4</accession>
<dbReference type="GO" id="GO:0046872">
    <property type="term" value="F:metal ion binding"/>
    <property type="evidence" value="ECO:0007669"/>
    <property type="project" value="UniProtKB-KW"/>
</dbReference>
<dbReference type="Proteomes" id="UP000824179">
    <property type="component" value="Unassembled WGS sequence"/>
</dbReference>
<dbReference type="Gene3D" id="1.10.3090.10">
    <property type="entry name" value="cca-adding enzyme, domain 2"/>
    <property type="match status" value="1"/>
</dbReference>
<gene>
    <name evidence="12" type="ORF">IAB90_06440</name>
</gene>
<dbReference type="Pfam" id="PF01743">
    <property type="entry name" value="PolyA_pol"/>
    <property type="match status" value="1"/>
</dbReference>
<evidence type="ECO:0000256" key="3">
    <source>
        <dbReference type="ARBA" id="ARBA00022694"/>
    </source>
</evidence>
<dbReference type="InterPro" id="IPR032828">
    <property type="entry name" value="PolyA_RNA-bd"/>
</dbReference>
<evidence type="ECO:0000256" key="8">
    <source>
        <dbReference type="RuleBase" id="RU003953"/>
    </source>
</evidence>
<keyword evidence="5" id="KW-0479">Metal-binding</keyword>
<evidence type="ECO:0000259" key="9">
    <source>
        <dbReference type="Pfam" id="PF01743"/>
    </source>
</evidence>
<reference evidence="12" key="1">
    <citation type="submission" date="2020-10" db="EMBL/GenBank/DDBJ databases">
        <authorList>
            <person name="Gilroy R."/>
        </authorList>
    </citation>
    <scope>NUCLEOTIDE SEQUENCE</scope>
    <source>
        <strain evidence="12">ChiW25-3613</strain>
    </source>
</reference>
<evidence type="ECO:0000313" key="12">
    <source>
        <dbReference type="EMBL" id="HIR40002.1"/>
    </source>
</evidence>
<evidence type="ECO:0000259" key="10">
    <source>
        <dbReference type="Pfam" id="PF01966"/>
    </source>
</evidence>
<dbReference type="GO" id="GO:0016779">
    <property type="term" value="F:nucleotidyltransferase activity"/>
    <property type="evidence" value="ECO:0007669"/>
    <property type="project" value="UniProtKB-KW"/>
</dbReference>
<evidence type="ECO:0000256" key="1">
    <source>
        <dbReference type="ARBA" id="ARBA00001946"/>
    </source>
</evidence>